<reference evidence="1 2" key="1">
    <citation type="journal article" date="2019" name="Sci. Rep.">
        <title>Orb-weaving spider Araneus ventricosus genome elucidates the spidroin gene catalogue.</title>
        <authorList>
            <person name="Kono N."/>
            <person name="Nakamura H."/>
            <person name="Ohtoshi R."/>
            <person name="Moran D.A.P."/>
            <person name="Shinohara A."/>
            <person name="Yoshida Y."/>
            <person name="Fujiwara M."/>
            <person name="Mori M."/>
            <person name="Tomita M."/>
            <person name="Arakawa K."/>
        </authorList>
    </citation>
    <scope>NUCLEOTIDE SEQUENCE [LARGE SCALE GENOMIC DNA]</scope>
</reference>
<comment type="caution">
    <text evidence="1">The sequence shown here is derived from an EMBL/GenBank/DDBJ whole genome shotgun (WGS) entry which is preliminary data.</text>
</comment>
<evidence type="ECO:0000313" key="2">
    <source>
        <dbReference type="Proteomes" id="UP000499080"/>
    </source>
</evidence>
<proteinExistence type="predicted"/>
<dbReference type="AlphaFoldDB" id="A0A4Y2N6U6"/>
<organism evidence="1 2">
    <name type="scientific">Araneus ventricosus</name>
    <name type="common">Orbweaver spider</name>
    <name type="synonym">Epeira ventricosa</name>
    <dbReference type="NCBI Taxonomy" id="182803"/>
    <lineage>
        <taxon>Eukaryota</taxon>
        <taxon>Metazoa</taxon>
        <taxon>Ecdysozoa</taxon>
        <taxon>Arthropoda</taxon>
        <taxon>Chelicerata</taxon>
        <taxon>Arachnida</taxon>
        <taxon>Araneae</taxon>
        <taxon>Araneomorphae</taxon>
        <taxon>Entelegynae</taxon>
        <taxon>Araneoidea</taxon>
        <taxon>Araneidae</taxon>
        <taxon>Araneus</taxon>
    </lineage>
</organism>
<dbReference type="EMBL" id="BGPR01008641">
    <property type="protein sequence ID" value="GBN35105.1"/>
    <property type="molecule type" value="Genomic_DNA"/>
</dbReference>
<name>A0A4Y2N6U6_ARAVE</name>
<dbReference type="Proteomes" id="UP000499080">
    <property type="component" value="Unassembled WGS sequence"/>
</dbReference>
<sequence length="141" mass="16921">MPQSIQNPANFEIRSIIRFLNGKAVKVTHRQISEVYEENIMSEGMVGKWIRVFNDDRVNVHYEERGWRASVITEDWRRKLMGKCERTDVHLYLMSFLKFQECSLCNCNRTLELSEIVLTMGRRLISMRMEFRSWLYYTTNV</sequence>
<accession>A0A4Y2N6U6</accession>
<gene>
    <name evidence="1" type="ORF">AVEN_234147_1</name>
</gene>
<protein>
    <submittedName>
        <fullName evidence="1">Uncharacterized protein</fullName>
    </submittedName>
</protein>
<keyword evidence="2" id="KW-1185">Reference proteome</keyword>
<dbReference type="OrthoDB" id="8191996at2759"/>
<evidence type="ECO:0000313" key="1">
    <source>
        <dbReference type="EMBL" id="GBN35105.1"/>
    </source>
</evidence>